<proteinExistence type="predicted"/>
<evidence type="ECO:0000313" key="5">
    <source>
        <dbReference type="Proteomes" id="UP000663829"/>
    </source>
</evidence>
<dbReference type="Proteomes" id="UP000663829">
    <property type="component" value="Unassembled WGS sequence"/>
</dbReference>
<keyword evidence="5" id="KW-1185">Reference proteome</keyword>
<name>A0A814WC97_9BILA</name>
<dbReference type="EMBL" id="CAJOBA010036438">
    <property type="protein sequence ID" value="CAF4023084.1"/>
    <property type="molecule type" value="Genomic_DNA"/>
</dbReference>
<sequence>MVPCSTAEALIDDRAVAMVPYSAAETLSDDRADAVVHLDCSSSMLCAGRKSIGNALRTSQFAVNKRKLSEQRKNCNHFAQLIHNYSSLNIKSIMKRLNLSKGELKAEIIVFQNLATTTSAHPTSTRSTTTTTFACPTNYSSLNAAYNTLLSSSPAATGAFDTNIVVNGDGETGVCETSFGSKSPLGWTTSGPITQVSYINPTYGNLSFSDPGPT</sequence>
<evidence type="ECO:0000313" key="1">
    <source>
        <dbReference type="EMBL" id="CAF1199423.1"/>
    </source>
</evidence>
<dbReference type="EMBL" id="CAJNOQ010008527">
    <property type="protein sequence ID" value="CAF1199423.1"/>
    <property type="molecule type" value="Genomic_DNA"/>
</dbReference>
<dbReference type="EMBL" id="CAJOBC010008527">
    <property type="protein sequence ID" value="CAF3964045.1"/>
    <property type="molecule type" value="Genomic_DNA"/>
</dbReference>
<accession>A0A814WC97</accession>
<dbReference type="AlphaFoldDB" id="A0A814WC97"/>
<dbReference type="Proteomes" id="UP000682733">
    <property type="component" value="Unassembled WGS sequence"/>
</dbReference>
<evidence type="ECO:0000313" key="4">
    <source>
        <dbReference type="EMBL" id="CAF4023084.1"/>
    </source>
</evidence>
<dbReference type="EMBL" id="CAJNOK010014903">
    <property type="protein sequence ID" value="CAF1214414.1"/>
    <property type="molecule type" value="Genomic_DNA"/>
</dbReference>
<gene>
    <name evidence="1" type="ORF">GPM918_LOCUS23642</name>
    <name evidence="2" type="ORF">OVA965_LOCUS24612</name>
    <name evidence="3" type="ORF">SRO942_LOCUS23641</name>
    <name evidence="4" type="ORF">TMI583_LOCUS25332</name>
</gene>
<evidence type="ECO:0000313" key="3">
    <source>
        <dbReference type="EMBL" id="CAF3964045.1"/>
    </source>
</evidence>
<dbReference type="Proteomes" id="UP000681722">
    <property type="component" value="Unassembled WGS sequence"/>
</dbReference>
<reference evidence="1" key="1">
    <citation type="submission" date="2021-02" db="EMBL/GenBank/DDBJ databases">
        <authorList>
            <person name="Nowell W R."/>
        </authorList>
    </citation>
    <scope>NUCLEOTIDE SEQUENCE</scope>
</reference>
<protein>
    <submittedName>
        <fullName evidence="1">Uncharacterized protein</fullName>
    </submittedName>
</protein>
<evidence type="ECO:0000313" key="2">
    <source>
        <dbReference type="EMBL" id="CAF1214414.1"/>
    </source>
</evidence>
<dbReference type="Proteomes" id="UP000677228">
    <property type="component" value="Unassembled WGS sequence"/>
</dbReference>
<organism evidence="1 5">
    <name type="scientific">Didymodactylos carnosus</name>
    <dbReference type="NCBI Taxonomy" id="1234261"/>
    <lineage>
        <taxon>Eukaryota</taxon>
        <taxon>Metazoa</taxon>
        <taxon>Spiralia</taxon>
        <taxon>Gnathifera</taxon>
        <taxon>Rotifera</taxon>
        <taxon>Eurotatoria</taxon>
        <taxon>Bdelloidea</taxon>
        <taxon>Philodinida</taxon>
        <taxon>Philodinidae</taxon>
        <taxon>Didymodactylos</taxon>
    </lineage>
</organism>
<comment type="caution">
    <text evidence="1">The sequence shown here is derived from an EMBL/GenBank/DDBJ whole genome shotgun (WGS) entry which is preliminary data.</text>
</comment>
<dbReference type="OrthoDB" id="10011701at2759"/>